<protein>
    <submittedName>
        <fullName evidence="1">Uncharacterized protein</fullName>
    </submittedName>
</protein>
<reference evidence="1 2" key="1">
    <citation type="submission" date="2014-08" db="EMBL/GenBank/DDBJ databases">
        <title>Porphyromonas canoris strain:OH2762 Genome sequencing.</title>
        <authorList>
            <person name="Wallis C."/>
            <person name="Deusch O."/>
            <person name="O'Flynn C."/>
            <person name="Davis I."/>
            <person name="Jospin G."/>
            <person name="Darling A.E."/>
            <person name="Coil D.A."/>
            <person name="Alexiev A."/>
            <person name="Horsfall A."/>
            <person name="Kirkwood N."/>
            <person name="Harris S."/>
            <person name="Eisen J.A."/>
        </authorList>
    </citation>
    <scope>NUCLEOTIDE SEQUENCE [LARGE SCALE GENOMIC DNA]</scope>
    <source>
        <strain evidence="2">COT-108 OH2762</strain>
    </source>
</reference>
<dbReference type="Proteomes" id="UP000030101">
    <property type="component" value="Unassembled WGS sequence"/>
</dbReference>
<dbReference type="RefSeq" id="WP_036788918.1">
    <property type="nucleotide sequence ID" value="NZ_JQZV01000003.1"/>
</dbReference>
<gene>
    <name evidence="1" type="ORF">HQ43_02040</name>
</gene>
<comment type="caution">
    <text evidence="1">The sequence shown here is derived from an EMBL/GenBank/DDBJ whole genome shotgun (WGS) entry which is preliminary data.</text>
</comment>
<name>A0ABR4XMX3_9PORP</name>
<evidence type="ECO:0000313" key="1">
    <source>
        <dbReference type="EMBL" id="KGN93436.1"/>
    </source>
</evidence>
<sequence>MIEGEEKRPQVEDRYSRVEMFALGEGNGKDPNSPNVLILREVKGTAGFPILIPSLVHPLVKMRLRIGSILPKEESVTLLDALLLHTNYRVEEIRIVEELLVRNSCWIKIQGDNSEGNTHTSYFEAPLLDSVLVGIRKRTSIYVHKDLLDKFRDKLVFNSDHIIIRLNLEDSKQKSSLIALGENSGKGNAIRRVFNETYAVLGKEISDEQLERLHILEVFQEKIESTIPDQIPLIDLLAEADMKDLKEVLGTMVKEEKYEWASILHDVIKQKGCSDDIS</sequence>
<evidence type="ECO:0000313" key="2">
    <source>
        <dbReference type="Proteomes" id="UP000030101"/>
    </source>
</evidence>
<accession>A0ABR4XMX3</accession>
<keyword evidence="2" id="KW-1185">Reference proteome</keyword>
<proteinExistence type="predicted"/>
<dbReference type="EMBL" id="JQZV01000003">
    <property type="protein sequence ID" value="KGN93436.1"/>
    <property type="molecule type" value="Genomic_DNA"/>
</dbReference>
<organism evidence="1 2">
    <name type="scientific">Porphyromonas canoris</name>
    <dbReference type="NCBI Taxonomy" id="36875"/>
    <lineage>
        <taxon>Bacteria</taxon>
        <taxon>Pseudomonadati</taxon>
        <taxon>Bacteroidota</taxon>
        <taxon>Bacteroidia</taxon>
        <taxon>Bacteroidales</taxon>
        <taxon>Porphyromonadaceae</taxon>
        <taxon>Porphyromonas</taxon>
    </lineage>
</organism>